<sequence>MTVFLILIALFVLLLVGVPVAFALGGLGVGLLLIGDFAPRIAATALLSSLDSFILIAVPLFLLMSNILLRGGVGRDLFAAVQAWVGHWPGGLAVATVISCGLFSAISGSSVATAGTIGSVAIPEMTKRGYPRSFVFGLLAAGGTLGILIPPSIILIVYGVITESSILSLFMAGIGPGLLLMTLFIGYSMLYARFSSKYRPMPKATWAERRSTGVRAMPTMALAALIIAGIYAGWFTPTEASAIGFLGALILTFVVLRSLDFAGLRQAVMDGMRASAAILLIVAGAKIFGKAIALWRIPQDVSTFITTNIDTIGFFIIAVGIALLIMGLFMEALSMMLIMMPVLAGTVMTLEIDTIWFGIFFVLMVECALITPPVGLNLYVIQAIGRATLGEVSRGAAPFVAMMLLTVFIIYWIEDIVLWLPRLM</sequence>
<reference evidence="9 10" key="1">
    <citation type="submission" date="2017-03" db="EMBL/GenBank/DDBJ databases">
        <authorList>
            <person name="Afonso C.L."/>
            <person name="Miller P.J."/>
            <person name="Scott M.A."/>
            <person name="Spackman E."/>
            <person name="Goraichik I."/>
            <person name="Dimitrov K.M."/>
            <person name="Suarez D.L."/>
            <person name="Swayne D.E."/>
        </authorList>
    </citation>
    <scope>NUCLEOTIDE SEQUENCE [LARGE SCALE GENOMIC DNA]</scope>
    <source>
        <strain evidence="9 10">CECT 8110</strain>
    </source>
</reference>
<dbReference type="OrthoDB" id="9790209at2"/>
<comment type="subcellular location">
    <subcellularLocation>
        <location evidence="1 7">Cell inner membrane</location>
        <topology evidence="1 7">Multi-pass membrane protein</topology>
    </subcellularLocation>
</comment>
<dbReference type="InterPro" id="IPR004681">
    <property type="entry name" value="TRAP_DctM"/>
</dbReference>
<feature type="transmembrane region" description="Helical" evidence="7">
    <location>
        <begin position="167"/>
        <end position="192"/>
    </location>
</feature>
<comment type="similarity">
    <text evidence="7">Belongs to the TRAP transporter large permease family.</text>
</comment>
<evidence type="ECO:0000313" key="9">
    <source>
        <dbReference type="EMBL" id="SLN18894.1"/>
    </source>
</evidence>
<feature type="domain" description="TRAP C4-dicarboxylate transport system permease DctM subunit" evidence="8">
    <location>
        <begin position="7"/>
        <end position="414"/>
    </location>
</feature>
<dbReference type="Proteomes" id="UP000193207">
    <property type="component" value="Unassembled WGS sequence"/>
</dbReference>
<feature type="transmembrane region" description="Helical" evidence="7">
    <location>
        <begin position="312"/>
        <end position="343"/>
    </location>
</feature>
<dbReference type="Pfam" id="PF06808">
    <property type="entry name" value="DctM"/>
    <property type="match status" value="1"/>
</dbReference>
<protein>
    <recommendedName>
        <fullName evidence="7">TRAP transporter large permease protein</fullName>
    </recommendedName>
</protein>
<feature type="transmembrane region" description="Helical" evidence="7">
    <location>
        <begin position="240"/>
        <end position="259"/>
    </location>
</feature>
<keyword evidence="3 7" id="KW-0997">Cell inner membrane</keyword>
<dbReference type="GO" id="GO:0022857">
    <property type="term" value="F:transmembrane transporter activity"/>
    <property type="evidence" value="ECO:0007669"/>
    <property type="project" value="UniProtKB-UniRule"/>
</dbReference>
<evidence type="ECO:0000256" key="1">
    <source>
        <dbReference type="ARBA" id="ARBA00004429"/>
    </source>
</evidence>
<evidence type="ECO:0000256" key="4">
    <source>
        <dbReference type="ARBA" id="ARBA00022692"/>
    </source>
</evidence>
<evidence type="ECO:0000256" key="2">
    <source>
        <dbReference type="ARBA" id="ARBA00022475"/>
    </source>
</evidence>
<feature type="transmembrane region" description="Helical" evidence="7">
    <location>
        <begin position="213"/>
        <end position="234"/>
    </location>
</feature>
<gene>
    <name evidence="9" type="primary">siaT_13</name>
    <name evidence="9" type="ORF">ROH8110_00598</name>
</gene>
<dbReference type="NCBIfam" id="TIGR00786">
    <property type="entry name" value="dctM"/>
    <property type="match status" value="1"/>
</dbReference>
<proteinExistence type="inferred from homology"/>
<keyword evidence="10" id="KW-1185">Reference proteome</keyword>
<comment type="function">
    <text evidence="7">Part of the tripartite ATP-independent periplasmic (TRAP) transport system.</text>
</comment>
<dbReference type="PANTHER" id="PTHR33362:SF5">
    <property type="entry name" value="C4-DICARBOXYLATE TRAP TRANSPORTER LARGE PERMEASE PROTEIN DCTM"/>
    <property type="match status" value="1"/>
</dbReference>
<dbReference type="PANTHER" id="PTHR33362">
    <property type="entry name" value="SIALIC ACID TRAP TRANSPORTER PERMEASE PROTEIN SIAT-RELATED"/>
    <property type="match status" value="1"/>
</dbReference>
<feature type="transmembrane region" description="Helical" evidence="7">
    <location>
        <begin position="355"/>
        <end position="376"/>
    </location>
</feature>
<keyword evidence="4 7" id="KW-0812">Transmembrane</keyword>
<feature type="transmembrane region" description="Helical" evidence="7">
    <location>
        <begin position="271"/>
        <end position="292"/>
    </location>
</feature>
<dbReference type="InterPro" id="IPR010656">
    <property type="entry name" value="DctM"/>
</dbReference>
<evidence type="ECO:0000256" key="3">
    <source>
        <dbReference type="ARBA" id="ARBA00022519"/>
    </source>
</evidence>
<feature type="transmembrane region" description="Helical" evidence="7">
    <location>
        <begin position="6"/>
        <end position="34"/>
    </location>
</feature>
<organism evidence="9 10">
    <name type="scientific">Roseovarius halotolerans</name>
    <dbReference type="NCBI Taxonomy" id="505353"/>
    <lineage>
        <taxon>Bacteria</taxon>
        <taxon>Pseudomonadati</taxon>
        <taxon>Pseudomonadota</taxon>
        <taxon>Alphaproteobacteria</taxon>
        <taxon>Rhodobacterales</taxon>
        <taxon>Roseobacteraceae</taxon>
        <taxon>Roseovarius</taxon>
    </lineage>
</organism>
<dbReference type="PIRSF" id="PIRSF006066">
    <property type="entry name" value="HI0050"/>
    <property type="match status" value="1"/>
</dbReference>
<feature type="transmembrane region" description="Helical" evidence="7">
    <location>
        <begin position="89"/>
        <end position="122"/>
    </location>
</feature>
<dbReference type="EMBL" id="FWFU01000001">
    <property type="protein sequence ID" value="SLN18894.1"/>
    <property type="molecule type" value="Genomic_DNA"/>
</dbReference>
<dbReference type="RefSeq" id="WP_085816275.1">
    <property type="nucleotide sequence ID" value="NZ_FWFU01000001.1"/>
</dbReference>
<dbReference type="AlphaFoldDB" id="A0A1X6YFD2"/>
<feature type="transmembrane region" description="Helical" evidence="7">
    <location>
        <begin position="134"/>
        <end position="161"/>
    </location>
</feature>
<evidence type="ECO:0000256" key="6">
    <source>
        <dbReference type="ARBA" id="ARBA00023136"/>
    </source>
</evidence>
<dbReference type="GO" id="GO:0005886">
    <property type="term" value="C:plasma membrane"/>
    <property type="evidence" value="ECO:0007669"/>
    <property type="project" value="UniProtKB-SubCell"/>
</dbReference>
<keyword evidence="7" id="KW-0813">Transport</keyword>
<evidence type="ECO:0000259" key="8">
    <source>
        <dbReference type="Pfam" id="PF06808"/>
    </source>
</evidence>
<name>A0A1X6YFD2_9RHOB</name>
<keyword evidence="6 7" id="KW-0472">Membrane</keyword>
<comment type="subunit">
    <text evidence="7">The complex comprises the extracytoplasmic solute receptor protein and the two transmembrane proteins.</text>
</comment>
<accession>A0A1X6YFD2</accession>
<keyword evidence="5 7" id="KW-1133">Transmembrane helix</keyword>
<feature type="transmembrane region" description="Helical" evidence="7">
    <location>
        <begin position="396"/>
        <end position="420"/>
    </location>
</feature>
<keyword evidence="2" id="KW-1003">Cell membrane</keyword>
<evidence type="ECO:0000313" key="10">
    <source>
        <dbReference type="Proteomes" id="UP000193207"/>
    </source>
</evidence>
<evidence type="ECO:0000256" key="7">
    <source>
        <dbReference type="RuleBase" id="RU369079"/>
    </source>
</evidence>
<evidence type="ECO:0000256" key="5">
    <source>
        <dbReference type="ARBA" id="ARBA00022989"/>
    </source>
</evidence>
<feature type="transmembrane region" description="Helical" evidence="7">
    <location>
        <begin position="46"/>
        <end position="69"/>
    </location>
</feature>